<dbReference type="InterPro" id="IPR035965">
    <property type="entry name" value="PAS-like_dom_sf"/>
</dbReference>
<dbReference type="Pfam" id="PF01814">
    <property type="entry name" value="Hemerythrin"/>
    <property type="match status" value="1"/>
</dbReference>
<comment type="caution">
    <text evidence="2">The sequence shown here is derived from an EMBL/GenBank/DDBJ whole genome shotgun (WGS) entry which is preliminary data.</text>
</comment>
<reference evidence="2 3" key="1">
    <citation type="submission" date="2021-05" db="EMBL/GenBank/DDBJ databases">
        <title>Fusibacter ferrireducens sp. nov., an anaerobic, sulfur- and Fe-reducing bacterium isolated from the mangrove sediment.</title>
        <authorList>
            <person name="Qiu D."/>
        </authorList>
    </citation>
    <scope>NUCLEOTIDE SEQUENCE [LARGE SCALE GENOMIC DNA]</scope>
    <source>
        <strain evidence="2 3">DSM 12116</strain>
    </source>
</reference>
<dbReference type="SUPFAM" id="SSF55785">
    <property type="entry name" value="PYP-like sensor domain (PAS domain)"/>
    <property type="match status" value="1"/>
</dbReference>
<protein>
    <submittedName>
        <fullName evidence="2">DUF438 domain-containing protein</fullName>
    </submittedName>
</protein>
<gene>
    <name evidence="2" type="ORF">KHM83_05940</name>
</gene>
<evidence type="ECO:0000259" key="1">
    <source>
        <dbReference type="Pfam" id="PF01814"/>
    </source>
</evidence>
<keyword evidence="3" id="KW-1185">Reference proteome</keyword>
<dbReference type="PANTHER" id="PTHR39966">
    <property type="entry name" value="BLL2471 PROTEIN-RELATED"/>
    <property type="match status" value="1"/>
</dbReference>
<proteinExistence type="predicted"/>
<dbReference type="PANTHER" id="PTHR39966:SF3">
    <property type="entry name" value="DUF438 DOMAIN-CONTAINING PROTEIN"/>
    <property type="match status" value="1"/>
</dbReference>
<dbReference type="Pfam" id="PF13596">
    <property type="entry name" value="PAS_10"/>
    <property type="match status" value="1"/>
</dbReference>
<organism evidence="2 3">
    <name type="scientific">Fusibacter paucivorans</name>
    <dbReference type="NCBI Taxonomy" id="76009"/>
    <lineage>
        <taxon>Bacteria</taxon>
        <taxon>Bacillati</taxon>
        <taxon>Bacillota</taxon>
        <taxon>Clostridia</taxon>
        <taxon>Eubacteriales</taxon>
        <taxon>Eubacteriales Family XII. Incertae Sedis</taxon>
        <taxon>Fusibacter</taxon>
    </lineage>
</organism>
<feature type="domain" description="Hemerythrin-like" evidence="1">
    <location>
        <begin position="88"/>
        <end position="192"/>
    </location>
</feature>
<dbReference type="Gene3D" id="3.30.450.20">
    <property type="entry name" value="PAS domain"/>
    <property type="match status" value="1"/>
</dbReference>
<evidence type="ECO:0000313" key="3">
    <source>
        <dbReference type="Proteomes" id="UP000746471"/>
    </source>
</evidence>
<dbReference type="Gene3D" id="1.20.120.520">
    <property type="entry name" value="nmb1532 protein domain like"/>
    <property type="match status" value="1"/>
</dbReference>
<sequence length="400" mass="46520">MSSHKENLTQFVEGLINKEDVQKLYQTYEADIQVITPMEVFEMMSARMRAGETPQALLPFVDKLINVFYMPLKGFQWQRPAPDTFLNYLMLENDALIGILEAFKNVIKSSHLIDEKPAIAKLLKQCFAYESHLQKLENILFPYLEKRNNHFEGLKIMWTLHDETRRIMKTMDANVSRLDTNEALLKVQLGQLYFKLYGLVQKQDLLLFPAATSCLSDADFLAMHMQSFDYVFPYISRPEKPDIALETLLYEHGGVAYEYQEMLGDEKLIQTETGIMTITQMIQMLNHLPVDITFVDAEDKVAFFTKPKKRIFPRSPAVIGRDVRNCHPAESVHVVERILEDFRNGVRDQETFWIQMKEMFILIQYFAVRDESGQYMGTLEVSQEIGEIRRLTGEKRLLSS</sequence>
<dbReference type="Proteomes" id="UP000746471">
    <property type="component" value="Unassembled WGS sequence"/>
</dbReference>
<accession>A0ABS5PM14</accession>
<dbReference type="EMBL" id="JAHBCL010000008">
    <property type="protein sequence ID" value="MBS7526210.1"/>
    <property type="molecule type" value="Genomic_DNA"/>
</dbReference>
<name>A0ABS5PM14_9FIRM</name>
<dbReference type="InterPro" id="IPR012312">
    <property type="entry name" value="Hemerythrin-like"/>
</dbReference>
<evidence type="ECO:0000313" key="2">
    <source>
        <dbReference type="EMBL" id="MBS7526210.1"/>
    </source>
</evidence>
<dbReference type="RefSeq" id="WP_213235993.1">
    <property type="nucleotide sequence ID" value="NZ_JAHBCL010000008.1"/>
</dbReference>